<gene>
    <name evidence="2" type="ORF">AZE42_07563</name>
</gene>
<dbReference type="Pfam" id="PF18759">
    <property type="entry name" value="Plavaka"/>
    <property type="match status" value="1"/>
</dbReference>
<keyword evidence="3" id="KW-1185">Reference proteome</keyword>
<dbReference type="InterPro" id="IPR041078">
    <property type="entry name" value="Plavaka"/>
</dbReference>
<protein>
    <submittedName>
        <fullName evidence="2">Uncharacterized protein</fullName>
    </submittedName>
</protein>
<proteinExistence type="predicted"/>
<name>A0A1J8Q582_9AGAM</name>
<reference evidence="2 3" key="1">
    <citation type="submission" date="2016-03" db="EMBL/GenBank/DDBJ databases">
        <title>Comparative genomics of the ectomycorrhizal sister species Rhizopogon vinicolor and Rhizopogon vesiculosus (Basidiomycota: Boletales) reveals a divergence of the mating type B locus.</title>
        <authorList>
            <person name="Mujic A.B."/>
            <person name="Kuo A."/>
            <person name="Tritt A."/>
            <person name="Lipzen A."/>
            <person name="Chen C."/>
            <person name="Johnson J."/>
            <person name="Sharma A."/>
            <person name="Barry K."/>
            <person name="Grigoriev I.V."/>
            <person name="Spatafora J.W."/>
        </authorList>
    </citation>
    <scope>NUCLEOTIDE SEQUENCE [LARGE SCALE GENOMIC DNA]</scope>
    <source>
        <strain evidence="2 3">AM-OR11-056</strain>
    </source>
</reference>
<evidence type="ECO:0000256" key="1">
    <source>
        <dbReference type="SAM" id="MobiDB-lite"/>
    </source>
</evidence>
<dbReference type="AlphaFoldDB" id="A0A1J8Q582"/>
<sequence length="711" mass="80695">MDDLSCLGCGKDFTTQKRLSGHEASCDANKRFDTAVYKRQRRLEKDRRKKDEPKRQRVRKDTPSPERSTKNATSLPDADVQMDIDNDLYSDIVYEPGPSGSNAVPVVPTPDAPPAIDLETPAREERAHSPPTTNVGDQPIVAPYQTDPDAMGLFRIYSTCPTLIPSGDVGLDAIADAPTIVMQGSPDLERSRVVPGLPNTDIQPEDIFSAFSSLTAGLLMSWQYSGTNAKSAAELSRLATYIDDPLFNKEDARGLSHTREKKLLDDFLKDRSNPFRTEHGWRQSSVEIRLPKEKVKWDSEEDAPVLEIPGVYHRSITDIITSVFEDTVSSSFHMTPFRQLWKVSEERTVNVFSEAYSSPAFVEAHAEVNALPRDPDDNLERVVASLMMWSDATHLTNFGDASLWPFYLFFGNQSKYTRGKPTASACHHVAYIPTLPDDFQDIYINIFGGASSADVYTHCKRELIQAIWRLLLDEDFMHAYKHGIIIRCGDGVTRRVFPRFSSYSADYPEKILLACIKFLGACPCPRCLVEKQNIPKMGTKLDMKHRERTRRADDERRRRHVEQARRLIFKEGAGINSEYVKRILNEESLVPTRNAFSDRLAEFLFNFFLLFVVDLLHEFELGVWKAIFTHLMRILVAAGGIAVQELNWRYRKVPTFGRGTIRRFHKNASAMKRLATRDFEDLLQCAIPVFEGLLPNPHNKVILDLLFDLVT</sequence>
<evidence type="ECO:0000313" key="3">
    <source>
        <dbReference type="Proteomes" id="UP000183567"/>
    </source>
</evidence>
<dbReference type="Proteomes" id="UP000183567">
    <property type="component" value="Unassembled WGS sequence"/>
</dbReference>
<dbReference type="OrthoDB" id="3208495at2759"/>
<feature type="compositionally biased region" description="Basic and acidic residues" evidence="1">
    <location>
        <begin position="43"/>
        <end position="69"/>
    </location>
</feature>
<comment type="caution">
    <text evidence="2">The sequence shown here is derived from an EMBL/GenBank/DDBJ whole genome shotgun (WGS) entry which is preliminary data.</text>
</comment>
<organism evidence="2 3">
    <name type="scientific">Rhizopogon vesiculosus</name>
    <dbReference type="NCBI Taxonomy" id="180088"/>
    <lineage>
        <taxon>Eukaryota</taxon>
        <taxon>Fungi</taxon>
        <taxon>Dikarya</taxon>
        <taxon>Basidiomycota</taxon>
        <taxon>Agaricomycotina</taxon>
        <taxon>Agaricomycetes</taxon>
        <taxon>Agaricomycetidae</taxon>
        <taxon>Boletales</taxon>
        <taxon>Suillineae</taxon>
        <taxon>Rhizopogonaceae</taxon>
        <taxon>Rhizopogon</taxon>
    </lineage>
</organism>
<dbReference type="EMBL" id="LVVM01003314">
    <property type="protein sequence ID" value="OJA15139.1"/>
    <property type="molecule type" value="Genomic_DNA"/>
</dbReference>
<feature type="region of interest" description="Disordered" evidence="1">
    <location>
        <begin position="37"/>
        <end position="117"/>
    </location>
</feature>
<accession>A0A1J8Q582</accession>
<dbReference type="STRING" id="180088.A0A1J8Q582"/>
<evidence type="ECO:0000313" key="2">
    <source>
        <dbReference type="EMBL" id="OJA15139.1"/>
    </source>
</evidence>